<dbReference type="Proteomes" id="UP000298688">
    <property type="component" value="Chromosome"/>
</dbReference>
<gene>
    <name evidence="1" type="ORF">D9V76_02735</name>
</gene>
<dbReference type="OrthoDB" id="6554633at2"/>
<accession>A0A4D6Y779</accession>
<reference evidence="1 2" key="1">
    <citation type="submission" date="2018-12" db="EMBL/GenBank/DDBJ databases">
        <authorList>
            <person name="Chong R.A."/>
        </authorList>
    </citation>
    <scope>NUCLEOTIDE SEQUENCE [LARGE SCALE GENOMIC DNA]</scope>
    <source>
        <strain evidence="1 2">Rpa</strain>
    </source>
</reference>
<name>A0A4D6Y779_BUCRP</name>
<evidence type="ECO:0000313" key="2">
    <source>
        <dbReference type="Proteomes" id="UP000298688"/>
    </source>
</evidence>
<reference evidence="1 2" key="2">
    <citation type="submission" date="2019-05" db="EMBL/GenBank/DDBJ databases">
        <title>Genome evolution of the obligate endosymbiont Buchnera aphidicola.</title>
        <authorList>
            <person name="Moran N.A."/>
        </authorList>
    </citation>
    <scope>NUCLEOTIDE SEQUENCE [LARGE SCALE GENOMIC DNA]</scope>
    <source>
        <strain evidence="1 2">Rpa</strain>
    </source>
</reference>
<dbReference type="EMBL" id="CP034858">
    <property type="protein sequence ID" value="QCI25152.1"/>
    <property type="molecule type" value="Genomic_DNA"/>
</dbReference>
<dbReference type="AlphaFoldDB" id="A0A4D6Y779"/>
<protein>
    <submittedName>
        <fullName evidence="1">Uncharacterized protein</fullName>
    </submittedName>
</protein>
<dbReference type="RefSeq" id="WP_158337570.1">
    <property type="nucleotide sequence ID" value="NZ_CP034858.1"/>
</dbReference>
<organism evidence="1 2">
    <name type="scientific">Buchnera aphidicola subsp. Rhopalosiphum padi</name>
    <dbReference type="NCBI Taxonomy" id="98793"/>
    <lineage>
        <taxon>Bacteria</taxon>
        <taxon>Pseudomonadati</taxon>
        <taxon>Pseudomonadota</taxon>
        <taxon>Gammaproteobacteria</taxon>
        <taxon>Enterobacterales</taxon>
        <taxon>Erwiniaceae</taxon>
        <taxon>Buchnera</taxon>
    </lineage>
</organism>
<sequence length="66" mass="7978">MNKKKHILRKILDTQKKDINEIKEAILLYQMEIINIQKKMQELSKKLNYITLCVNRLSKIQLPPHY</sequence>
<evidence type="ECO:0000313" key="1">
    <source>
        <dbReference type="EMBL" id="QCI25152.1"/>
    </source>
</evidence>
<proteinExistence type="predicted"/>